<evidence type="ECO:0000256" key="4">
    <source>
        <dbReference type="ARBA" id="ARBA00022898"/>
    </source>
</evidence>
<keyword evidence="4 8" id="KW-0663">Pyridoxal phosphate</keyword>
<accession>A0ABV1JBW3</accession>
<feature type="modified residue" description="N6-(pyridoxal phosphate)lysine" evidence="8">
    <location>
        <position position="311"/>
    </location>
</feature>
<dbReference type="InterPro" id="IPR015424">
    <property type="entry name" value="PyrdxlP-dep_Trfase"/>
</dbReference>
<comment type="caution">
    <text evidence="11">The sequence shown here is derived from an EMBL/GenBank/DDBJ whole genome shotgun (WGS) entry which is preliminary data.</text>
</comment>
<organism evidence="11 12">
    <name type="scientific">Raoultibacter massiliensis</name>
    <dbReference type="NCBI Taxonomy" id="1852371"/>
    <lineage>
        <taxon>Bacteria</taxon>
        <taxon>Bacillati</taxon>
        <taxon>Actinomycetota</taxon>
        <taxon>Coriobacteriia</taxon>
        <taxon>Eggerthellales</taxon>
        <taxon>Eggerthellaceae</taxon>
        <taxon>Raoultibacter</taxon>
    </lineage>
</organism>
<dbReference type="SUPFAM" id="SSF53383">
    <property type="entry name" value="PLP-dependent transferases"/>
    <property type="match status" value="1"/>
</dbReference>
<dbReference type="Pfam" id="PF12390">
    <property type="entry name" value="Se-cys_synth_N"/>
    <property type="match status" value="1"/>
</dbReference>
<reference evidence="11 12" key="1">
    <citation type="submission" date="2024-04" db="EMBL/GenBank/DDBJ databases">
        <title>Human intestinal bacterial collection.</title>
        <authorList>
            <person name="Pauvert C."/>
            <person name="Hitch T.C.A."/>
            <person name="Clavel T."/>
        </authorList>
    </citation>
    <scope>NUCLEOTIDE SEQUENCE [LARGE SCALE GENOMIC DNA]</scope>
    <source>
        <strain evidence="11 12">CLA-KB-H42</strain>
    </source>
</reference>
<comment type="cofactor">
    <cofactor evidence="1 8">
        <name>pyridoxal 5'-phosphate</name>
        <dbReference type="ChEBI" id="CHEBI:597326"/>
    </cofactor>
</comment>
<dbReference type="RefSeq" id="WP_349227298.1">
    <property type="nucleotide sequence ID" value="NZ_DBFADM010000007.1"/>
</dbReference>
<comment type="catalytic activity">
    <reaction evidence="8">
        <text>L-seryl-tRNA(Sec) + selenophosphate + H(+) = L-selenocysteinyl-tRNA(Sec) + phosphate</text>
        <dbReference type="Rhea" id="RHEA:22728"/>
        <dbReference type="Rhea" id="RHEA-COMP:9742"/>
        <dbReference type="Rhea" id="RHEA-COMP:9743"/>
        <dbReference type="ChEBI" id="CHEBI:15378"/>
        <dbReference type="ChEBI" id="CHEBI:16144"/>
        <dbReference type="ChEBI" id="CHEBI:43474"/>
        <dbReference type="ChEBI" id="CHEBI:78533"/>
        <dbReference type="ChEBI" id="CHEBI:78573"/>
        <dbReference type="EC" id="2.9.1.1"/>
    </reaction>
</comment>
<comment type="similarity">
    <text evidence="7 8">Belongs to the SelA family.</text>
</comment>
<dbReference type="NCBIfam" id="TIGR00474">
    <property type="entry name" value="selA"/>
    <property type="match status" value="1"/>
</dbReference>
<evidence type="ECO:0000256" key="8">
    <source>
        <dbReference type="HAMAP-Rule" id="MF_00423"/>
    </source>
</evidence>
<dbReference type="Proteomes" id="UP001487305">
    <property type="component" value="Unassembled WGS sequence"/>
</dbReference>
<dbReference type="InterPro" id="IPR004534">
    <property type="entry name" value="SelA_trans"/>
</dbReference>
<feature type="region of interest" description="Disordered" evidence="9">
    <location>
        <begin position="493"/>
        <end position="516"/>
    </location>
</feature>
<dbReference type="InterPro" id="IPR018319">
    <property type="entry name" value="SelA-like"/>
</dbReference>
<evidence type="ECO:0000313" key="11">
    <source>
        <dbReference type="EMBL" id="MEQ3362574.1"/>
    </source>
</evidence>
<keyword evidence="6 8" id="KW-0711">Selenium</keyword>
<comment type="function">
    <text evidence="8">Converts seryl-tRNA(Sec) to selenocysteinyl-tRNA(Sec) required for selenoprotein biosynthesis.</text>
</comment>
<dbReference type="GO" id="GO:0004125">
    <property type="term" value="F:L-seryl-tRNA(Sec) selenium transferase activity"/>
    <property type="evidence" value="ECO:0007669"/>
    <property type="project" value="UniProtKB-EC"/>
</dbReference>
<dbReference type="PANTHER" id="PTHR32328">
    <property type="entry name" value="L-SERYL-TRNA(SEC) SELENIUM TRANSFERASE"/>
    <property type="match status" value="1"/>
</dbReference>
<dbReference type="Gene3D" id="3.40.640.10">
    <property type="entry name" value="Type I PLP-dependent aspartate aminotransferase-like (Major domain)"/>
    <property type="match status" value="1"/>
</dbReference>
<keyword evidence="2 8" id="KW-0963">Cytoplasm</keyword>
<dbReference type="Pfam" id="PF03841">
    <property type="entry name" value="SelA"/>
    <property type="match status" value="1"/>
</dbReference>
<evidence type="ECO:0000256" key="3">
    <source>
        <dbReference type="ARBA" id="ARBA00022679"/>
    </source>
</evidence>
<comment type="pathway">
    <text evidence="8">Aminoacyl-tRNA biosynthesis; selenocysteinyl-tRNA(Sec) biosynthesis; selenocysteinyl-tRNA(Sec) from L-seryl-tRNA(Sec) (bacterial route): step 1/1.</text>
</comment>
<proteinExistence type="inferred from homology"/>
<comment type="subcellular location">
    <subcellularLocation>
        <location evidence="8">Cytoplasm</location>
    </subcellularLocation>
</comment>
<dbReference type="InterPro" id="IPR025862">
    <property type="entry name" value="SelA_trans_N_dom"/>
</dbReference>
<dbReference type="EC" id="2.9.1.1" evidence="8"/>
<dbReference type="HAMAP" id="MF_00423">
    <property type="entry name" value="SelA"/>
    <property type="match status" value="1"/>
</dbReference>
<keyword evidence="3 8" id="KW-0808">Transferase</keyword>
<evidence type="ECO:0000256" key="7">
    <source>
        <dbReference type="ARBA" id="ARBA00044507"/>
    </source>
</evidence>
<dbReference type="Gene3D" id="3.90.1150.180">
    <property type="match status" value="1"/>
</dbReference>
<keyword evidence="12" id="KW-1185">Reference proteome</keyword>
<evidence type="ECO:0000256" key="1">
    <source>
        <dbReference type="ARBA" id="ARBA00001933"/>
    </source>
</evidence>
<dbReference type="InterPro" id="IPR015421">
    <property type="entry name" value="PyrdxlP-dep_Trfase_major"/>
</dbReference>
<evidence type="ECO:0000256" key="2">
    <source>
        <dbReference type="ARBA" id="ARBA00022490"/>
    </source>
</evidence>
<keyword evidence="5 8" id="KW-0648">Protein biosynthesis</keyword>
<evidence type="ECO:0000313" key="12">
    <source>
        <dbReference type="Proteomes" id="UP001487305"/>
    </source>
</evidence>
<evidence type="ECO:0000259" key="10">
    <source>
        <dbReference type="Pfam" id="PF12390"/>
    </source>
</evidence>
<feature type="domain" description="L-seryl-tRNA selenium transferase N-terminal" evidence="10">
    <location>
        <begin position="10"/>
        <end position="49"/>
    </location>
</feature>
<evidence type="ECO:0000256" key="6">
    <source>
        <dbReference type="ARBA" id="ARBA00023266"/>
    </source>
</evidence>
<protein>
    <recommendedName>
        <fullName evidence="8">L-seryl-tRNA(Sec) selenium transferase</fullName>
        <ecNumber evidence="8">2.9.1.1</ecNumber>
    </recommendedName>
    <alternativeName>
        <fullName evidence="8">Selenocysteine synthase</fullName>
        <shortName evidence="8">Sec synthase</shortName>
    </alternativeName>
    <alternativeName>
        <fullName evidence="8">Selenocysteinyl-tRNA(Sec) synthase</fullName>
    </alternativeName>
</protein>
<gene>
    <name evidence="8 11" type="primary">selA</name>
    <name evidence="11" type="ORF">AAA083_06265</name>
</gene>
<evidence type="ECO:0000256" key="9">
    <source>
        <dbReference type="SAM" id="MobiDB-lite"/>
    </source>
</evidence>
<dbReference type="PANTHER" id="PTHR32328:SF0">
    <property type="entry name" value="L-SERYL-TRNA(SEC) SELENIUM TRANSFERASE"/>
    <property type="match status" value="1"/>
</dbReference>
<evidence type="ECO:0000256" key="5">
    <source>
        <dbReference type="ARBA" id="ARBA00022917"/>
    </source>
</evidence>
<name>A0ABV1JBW3_9ACTN</name>
<dbReference type="EMBL" id="JBBNOP010000004">
    <property type="protein sequence ID" value="MEQ3362574.1"/>
    <property type="molecule type" value="Genomic_DNA"/>
</dbReference>
<sequence>MAQTPRPDLLRALPQVEEMLQSPEIKALGSLLPRTLLADCVREAIESARRAILADALREVDVRAIADDACACALANLKPSLKRVVNATGIILHTNLGRSVLADEAVHAVEDVARGYSTLEYDTETLSRGSRHDHVERLICALTGSEAAIAVNNNAAAVLMVLAEFAAERKAVVSRGELVEIGGSFRIPDIMALSRAEMVEVGTTNKTHASDYAEAIGPDTAMLLKVHPSNYRIVGFSESVGVTELRRLADEENARRSLSTCDAECSESLLIFEDQGSGALLHLDCFGTYAEPTVAESLKRGCDLVSFSGDKLLGGPQAGIVVGSRRLIDRLKKNPLARALRLDKMTLAALEATLRIYLDPEQALRAIPTLRMLSEPADSVRDRAIRLASALDDALPEGYAQVNVVNETARAGGGSLPLCDIESHAAQITFLRGNAQDCETFLVAKRRVPIVGRIKKEAVLLDARTITDADIPEAASALRAYFDALDVSTETTRALRNDPASRSGIRPNPAKSEATR</sequence>